<gene>
    <name evidence="1" type="ORF">METZ01_LOCUS213852</name>
</gene>
<proteinExistence type="predicted"/>
<reference evidence="1" key="1">
    <citation type="submission" date="2018-05" db="EMBL/GenBank/DDBJ databases">
        <authorList>
            <person name="Lanie J.A."/>
            <person name="Ng W.-L."/>
            <person name="Kazmierczak K.M."/>
            <person name="Andrzejewski T.M."/>
            <person name="Davidsen T.M."/>
            <person name="Wayne K.J."/>
            <person name="Tettelin H."/>
            <person name="Glass J.I."/>
            <person name="Rusch D."/>
            <person name="Podicherti R."/>
            <person name="Tsui H.-C.T."/>
            <person name="Winkler M.E."/>
        </authorList>
    </citation>
    <scope>NUCLEOTIDE SEQUENCE</scope>
</reference>
<name>A0A382FD08_9ZZZZ</name>
<feature type="non-terminal residue" evidence="1">
    <location>
        <position position="1"/>
    </location>
</feature>
<evidence type="ECO:0000313" key="1">
    <source>
        <dbReference type="EMBL" id="SVB60998.1"/>
    </source>
</evidence>
<sequence>KQLNTVGILGIHFYSYYHKWSPQENYYYCTEHTGFKPNPERTEGTYSKYSSLDDKMDGFHYYLRYIKFGLGRCLEEAAHEVRDGHITREEGVALMRRYEGEFPKKYYKDFLEYLDITEEHFWEVVDSWRAPHLWRKVDGNWELKHPIE</sequence>
<evidence type="ECO:0008006" key="2">
    <source>
        <dbReference type="Google" id="ProtNLM"/>
    </source>
</evidence>
<dbReference type="AlphaFoldDB" id="A0A382FD08"/>
<dbReference type="EMBL" id="UINC01049338">
    <property type="protein sequence ID" value="SVB60998.1"/>
    <property type="molecule type" value="Genomic_DNA"/>
</dbReference>
<accession>A0A382FD08</accession>
<protein>
    <recommendedName>
        <fullName evidence="2">N-acetyl sugar amidotransferase</fullName>
    </recommendedName>
</protein>
<organism evidence="1">
    <name type="scientific">marine metagenome</name>
    <dbReference type="NCBI Taxonomy" id="408172"/>
    <lineage>
        <taxon>unclassified sequences</taxon>
        <taxon>metagenomes</taxon>
        <taxon>ecological metagenomes</taxon>
    </lineage>
</organism>